<dbReference type="Proteomes" id="UP001161065">
    <property type="component" value="Unassembled WGS sequence"/>
</dbReference>
<accession>A0AA42Q6S7</accession>
<name>A0AA42Q6S7_9BURK</name>
<sequence>MASPIIAFLAGAGTGYLKQREVEDQRKRDDEDQQFKRDQREVWRKQQSEADSLNQSLKQAQAPAEVVEGPLGDQSAGPPVPMALSQGSTGAPAAPTFRMVAPGVNKSFSTAAEAQQAVADYAKPEAMNQRVVAAYRGAGLADKALEVERNINQGQVSKLQLDDAIQARADKAWDQGLNAAAANAESLAKYFSGSPLVGGNQVKAVPSADGKTVQFFSVGADGQQTALYQPVSSDPSAWAPLLTQMSRSLQPEQRLQHMYRLDESRRLQANADREFELKKQVHADDREYKRGVLALRGASGGSGGKGSAAEPAAFDPLADFDPKQARKAAMDQALDEAKNNPGSQPMSEKQIAARAQAIYAGLRDAASADNSMRQRATVFASVAKGAKTDEEVQAIKDRAIKSGFTEEEMGRIDQRFAPAPAPKQAAAANTKQAPKKASAPVIAEQIGSGLPPVAEAAGVRLDKARADLAQLRASRPPGLKDGNAAREAFARQIKAAEDELDAADAAYQGAASPFVAAAYGTRRK</sequence>
<feature type="compositionally biased region" description="Basic and acidic residues" evidence="2">
    <location>
        <begin position="18"/>
        <end position="48"/>
    </location>
</feature>
<gene>
    <name evidence="3" type="ORF">N5D63_21875</name>
</gene>
<organism evidence="3 4">
    <name type="scientific">Comamonas thiooxydans</name>
    <dbReference type="NCBI Taxonomy" id="363952"/>
    <lineage>
        <taxon>Bacteria</taxon>
        <taxon>Pseudomonadati</taxon>
        <taxon>Pseudomonadota</taxon>
        <taxon>Betaproteobacteria</taxon>
        <taxon>Burkholderiales</taxon>
        <taxon>Comamonadaceae</taxon>
        <taxon>Comamonas</taxon>
    </lineage>
</organism>
<feature type="compositionally biased region" description="Polar residues" evidence="2">
    <location>
        <begin position="49"/>
        <end position="59"/>
    </location>
</feature>
<comment type="caution">
    <text evidence="3">The sequence shown here is derived from an EMBL/GenBank/DDBJ whole genome shotgun (WGS) entry which is preliminary data.</text>
</comment>
<proteinExistence type="predicted"/>
<evidence type="ECO:0000313" key="4">
    <source>
        <dbReference type="Proteomes" id="UP001161065"/>
    </source>
</evidence>
<feature type="region of interest" description="Disordered" evidence="2">
    <location>
        <begin position="17"/>
        <end position="78"/>
    </location>
</feature>
<dbReference type="RefSeq" id="WP_280009283.1">
    <property type="nucleotide sequence ID" value="NZ_JAOCEK010000026.1"/>
</dbReference>
<evidence type="ECO:0000256" key="2">
    <source>
        <dbReference type="SAM" id="MobiDB-lite"/>
    </source>
</evidence>
<reference evidence="3" key="1">
    <citation type="submission" date="2022-09" db="EMBL/GenBank/DDBJ databases">
        <title>Intensive care unit water sources are persistently colonized with multi-drug resistant bacteria and are the site of extensive horizontal gene transfer of antibiotic resistance genes.</title>
        <authorList>
            <person name="Diorio-Toth L."/>
        </authorList>
    </citation>
    <scope>NUCLEOTIDE SEQUENCE</scope>
    <source>
        <strain evidence="3">GD03832</strain>
    </source>
</reference>
<feature type="coiled-coil region" evidence="1">
    <location>
        <begin position="454"/>
        <end position="506"/>
    </location>
</feature>
<protein>
    <submittedName>
        <fullName evidence="3">Uncharacterized protein</fullName>
    </submittedName>
</protein>
<dbReference type="EMBL" id="JAOCEK010000026">
    <property type="protein sequence ID" value="MDH1336801.1"/>
    <property type="molecule type" value="Genomic_DNA"/>
</dbReference>
<feature type="compositionally biased region" description="Low complexity" evidence="2">
    <location>
        <begin position="422"/>
        <end position="437"/>
    </location>
</feature>
<feature type="region of interest" description="Disordered" evidence="2">
    <location>
        <begin position="420"/>
        <end position="440"/>
    </location>
</feature>
<evidence type="ECO:0000256" key="1">
    <source>
        <dbReference type="SAM" id="Coils"/>
    </source>
</evidence>
<evidence type="ECO:0000313" key="3">
    <source>
        <dbReference type="EMBL" id="MDH1336801.1"/>
    </source>
</evidence>
<keyword evidence="1" id="KW-0175">Coiled coil</keyword>
<dbReference type="AlphaFoldDB" id="A0AA42Q6S7"/>